<dbReference type="AlphaFoldDB" id="A0A7Y2M0P3"/>
<sequence>MRIPDARRVLLTRAELSVRGLTDRAIESAVRERRLRRVDYACYVDQSDWNSAYAEGRHLLRVVAADERQRGGDVIASHASAAVVHELPLFRLAPKRVHLSGTHVDGRVKRAEPLVAHHRITVAETDIVEIDGIRCTSLARTVADTIRGASRMTSVALADAALRRVAMDAETRGYDEAKDAAFREEVAARLQRGARGVRQARWVLEFADGRAESPGESGSRLLLWELGFAGPRLQVPVPSPSGGHYEIDFGLDDVDAWGEYDGQGKYRDPNLREDASLEDVLLAEKSREDWIRGTTGRRFARWGREHIETADTLGARLAAFHIRAR</sequence>
<keyword evidence="2" id="KW-1185">Reference proteome</keyword>
<evidence type="ECO:0000313" key="2">
    <source>
        <dbReference type="Proteomes" id="UP000543598"/>
    </source>
</evidence>
<organism evidence="1 2">
    <name type="scientific">Microbacterium ulmi</name>
    <dbReference type="NCBI Taxonomy" id="179095"/>
    <lineage>
        <taxon>Bacteria</taxon>
        <taxon>Bacillati</taxon>
        <taxon>Actinomycetota</taxon>
        <taxon>Actinomycetes</taxon>
        <taxon>Micrococcales</taxon>
        <taxon>Microbacteriaceae</taxon>
        <taxon>Microbacterium</taxon>
    </lineage>
</organism>
<name>A0A7Y2M0P3_9MICO</name>
<comment type="caution">
    <text evidence="1">The sequence shown here is derived from an EMBL/GenBank/DDBJ whole genome shotgun (WGS) entry which is preliminary data.</text>
</comment>
<protein>
    <recommendedName>
        <fullName evidence="3">Transcriptional regulator, AbiEi antitoxin, Type IV TA system</fullName>
    </recommendedName>
</protein>
<reference evidence="1 2" key="1">
    <citation type="submission" date="2020-05" db="EMBL/GenBank/DDBJ databases">
        <title>MicrobeNet Type strains.</title>
        <authorList>
            <person name="Nicholson A.C."/>
        </authorList>
    </citation>
    <scope>NUCLEOTIDE SEQUENCE [LARGE SCALE GENOMIC DNA]</scope>
    <source>
        <strain evidence="1 2">JCM 14282</strain>
    </source>
</reference>
<proteinExistence type="predicted"/>
<evidence type="ECO:0000313" key="1">
    <source>
        <dbReference type="EMBL" id="NNH04321.1"/>
    </source>
</evidence>
<dbReference type="RefSeq" id="WP_167038516.1">
    <property type="nucleotide sequence ID" value="NZ_BAAANA010000001.1"/>
</dbReference>
<dbReference type="EMBL" id="JABEMB010000014">
    <property type="protein sequence ID" value="NNH04321.1"/>
    <property type="molecule type" value="Genomic_DNA"/>
</dbReference>
<evidence type="ECO:0008006" key="3">
    <source>
        <dbReference type="Google" id="ProtNLM"/>
    </source>
</evidence>
<accession>A0A7Y2M0P3</accession>
<gene>
    <name evidence="1" type="ORF">HLA99_10715</name>
</gene>
<dbReference type="Proteomes" id="UP000543598">
    <property type="component" value="Unassembled WGS sequence"/>
</dbReference>